<organism evidence="3 4">
    <name type="scientific">Paenibacillus hexagrammi</name>
    <dbReference type="NCBI Taxonomy" id="2908839"/>
    <lineage>
        <taxon>Bacteria</taxon>
        <taxon>Bacillati</taxon>
        <taxon>Bacillota</taxon>
        <taxon>Bacilli</taxon>
        <taxon>Bacillales</taxon>
        <taxon>Paenibacillaceae</taxon>
        <taxon>Paenibacillus</taxon>
    </lineage>
</organism>
<dbReference type="InterPro" id="IPR048950">
    <property type="entry name" value="Ppx_GppA_C"/>
</dbReference>
<dbReference type="Gene3D" id="1.10.3210.10">
    <property type="entry name" value="Hypothetical protein af1432"/>
    <property type="match status" value="1"/>
</dbReference>
<dbReference type="PANTHER" id="PTHR30005">
    <property type="entry name" value="EXOPOLYPHOSPHATASE"/>
    <property type="match status" value="1"/>
</dbReference>
<proteinExistence type="inferred from homology"/>
<protein>
    <recommendedName>
        <fullName evidence="2">Ppx/GppA phosphatase C-terminal domain-containing protein</fullName>
    </recommendedName>
</protein>
<reference evidence="3 4" key="1">
    <citation type="journal article" date="2024" name="Int. J. Syst. Evol. Microbiol.">
        <title>Paenibacillus hexagrammi sp. nov., a novel bacterium isolated from the gut content of Hexagrammos agrammus.</title>
        <authorList>
            <person name="Jung H.K."/>
            <person name="Kim D.G."/>
            <person name="Zin H."/>
            <person name="Park J."/>
            <person name="Jung H."/>
            <person name="Kim Y.O."/>
            <person name="Kong H.J."/>
            <person name="Kim J.W."/>
            <person name="Kim Y.S."/>
        </authorList>
    </citation>
    <scope>NUCLEOTIDE SEQUENCE [LARGE SCALE GENOMIC DNA]</scope>
    <source>
        <strain evidence="3 4">YPD9-1</strain>
    </source>
</reference>
<evidence type="ECO:0000313" key="3">
    <source>
        <dbReference type="EMBL" id="UJF34737.1"/>
    </source>
</evidence>
<dbReference type="PANTHER" id="PTHR30005:SF0">
    <property type="entry name" value="RETROGRADE REGULATION PROTEIN 2"/>
    <property type="match status" value="1"/>
</dbReference>
<dbReference type="Pfam" id="PF21447">
    <property type="entry name" value="Ppx-GppA_III"/>
    <property type="match status" value="1"/>
</dbReference>
<evidence type="ECO:0000313" key="4">
    <source>
        <dbReference type="Proteomes" id="UP001649230"/>
    </source>
</evidence>
<comment type="similarity">
    <text evidence="1">Belongs to the GppA/Ppx family.</text>
</comment>
<dbReference type="InterPro" id="IPR050273">
    <property type="entry name" value="GppA/Ppx_hydrolase"/>
</dbReference>
<name>A0ABY3SP17_9BACL</name>
<dbReference type="SUPFAM" id="SSF109604">
    <property type="entry name" value="HD-domain/PDEase-like"/>
    <property type="match status" value="1"/>
</dbReference>
<dbReference type="Proteomes" id="UP001649230">
    <property type="component" value="Chromosome"/>
</dbReference>
<evidence type="ECO:0000259" key="2">
    <source>
        <dbReference type="Pfam" id="PF21447"/>
    </source>
</evidence>
<accession>A0ABY3SP17</accession>
<sequence>MRDGLFYEMLNPDKPQLNNVLEESIHNMLQLHPGGVLEHVKQVNKLALQLFDFLAPILTLPARYRSYVHAASLLYRIGSSINYYQFTKHTQYMIAQARIDGLSHREIVLCSLIASHKTKSRTHQLASTYKDILEESDETVVNQLGTLVQLAAGLDRSETQPIQDIVIAVEGKTMLLKLLCSHSAAAEMREIADFTKEFEKAWGLSLKAQAGVFSKM</sequence>
<feature type="domain" description="Ppx/GppA phosphatase C-terminal" evidence="2">
    <location>
        <begin position="38"/>
        <end position="165"/>
    </location>
</feature>
<dbReference type="EMBL" id="CP090978">
    <property type="protein sequence ID" value="UJF34737.1"/>
    <property type="molecule type" value="Genomic_DNA"/>
</dbReference>
<keyword evidence="4" id="KW-1185">Reference proteome</keyword>
<evidence type="ECO:0000256" key="1">
    <source>
        <dbReference type="ARBA" id="ARBA00007125"/>
    </source>
</evidence>
<gene>
    <name evidence="3" type="ORF">L0M14_06110</name>
</gene>
<dbReference type="RefSeq" id="WP_235121311.1">
    <property type="nucleotide sequence ID" value="NZ_CP090978.1"/>
</dbReference>